<feature type="region of interest" description="Disordered" evidence="1">
    <location>
        <begin position="321"/>
        <end position="340"/>
    </location>
</feature>
<keyword evidence="3" id="KW-1185">Reference proteome</keyword>
<dbReference type="EMBL" id="WOWK01000170">
    <property type="protein sequence ID" value="KAF0316157.1"/>
    <property type="molecule type" value="Genomic_DNA"/>
</dbReference>
<gene>
    <name evidence="2" type="ORF">GQ607_016635</name>
</gene>
<evidence type="ECO:0000313" key="3">
    <source>
        <dbReference type="Proteomes" id="UP000434172"/>
    </source>
</evidence>
<sequence>MMVIESKPLDSGETYASPKIATRAWPMDLPRCCQPARDISSSEAAQELHHNKIDWRPDCDSRKMGEQEEKHSSTCPRCPWCSSHVMESNFDALHRSSLRVCSRHHTFKHCGTIPSKIACRLQLECCCCLPTLLRLLWWRGFQVLSCLFAANPRLQRTPLLFPRSHLGAAQTFVLSQNFSSSARLGKPQRKSNIRAAGERDTSIAPPFSVSTPRSIPSFVAPHAQFPHHPLQNQLAALPSSAARPSSELRVRIVLSPSNPVSSVHCASLNSSRVLSFPETMNTYVPGYKTTLRYMAAQSPMLSDTRTSGCCLVICTAHGGRRQAETSPYPGELRPHSVKDM</sequence>
<dbReference type="AlphaFoldDB" id="A0A8H3W0P7"/>
<comment type="caution">
    <text evidence="2">The sequence shown here is derived from an EMBL/GenBank/DDBJ whole genome shotgun (WGS) entry which is preliminary data.</text>
</comment>
<dbReference type="Proteomes" id="UP000434172">
    <property type="component" value="Unassembled WGS sequence"/>
</dbReference>
<accession>A0A8H3W0P7</accession>
<evidence type="ECO:0000256" key="1">
    <source>
        <dbReference type="SAM" id="MobiDB-lite"/>
    </source>
</evidence>
<protein>
    <submittedName>
        <fullName evidence="2">Uncharacterized protein</fullName>
    </submittedName>
</protein>
<reference evidence="2 3" key="1">
    <citation type="submission" date="2019-12" db="EMBL/GenBank/DDBJ databases">
        <title>A genome sequence resource for the geographically widespread anthracnose pathogen Colletotrichum asianum.</title>
        <authorList>
            <person name="Meng Y."/>
        </authorList>
    </citation>
    <scope>NUCLEOTIDE SEQUENCE [LARGE SCALE GENOMIC DNA]</scope>
    <source>
        <strain evidence="2 3">ICMP 18580</strain>
    </source>
</reference>
<name>A0A8H3W0P7_9PEZI</name>
<evidence type="ECO:0000313" key="2">
    <source>
        <dbReference type="EMBL" id="KAF0316157.1"/>
    </source>
</evidence>
<proteinExistence type="predicted"/>
<organism evidence="2 3">
    <name type="scientific">Colletotrichum asianum</name>
    <dbReference type="NCBI Taxonomy" id="702518"/>
    <lineage>
        <taxon>Eukaryota</taxon>
        <taxon>Fungi</taxon>
        <taxon>Dikarya</taxon>
        <taxon>Ascomycota</taxon>
        <taxon>Pezizomycotina</taxon>
        <taxon>Sordariomycetes</taxon>
        <taxon>Hypocreomycetidae</taxon>
        <taxon>Glomerellales</taxon>
        <taxon>Glomerellaceae</taxon>
        <taxon>Colletotrichum</taxon>
        <taxon>Colletotrichum gloeosporioides species complex</taxon>
    </lineage>
</organism>